<evidence type="ECO:0000256" key="9">
    <source>
        <dbReference type="ARBA" id="ARBA00023157"/>
    </source>
</evidence>
<evidence type="ECO:0000256" key="6">
    <source>
        <dbReference type="ARBA" id="ARBA00022729"/>
    </source>
</evidence>
<dbReference type="GO" id="GO:0006952">
    <property type="term" value="P:defense response"/>
    <property type="evidence" value="ECO:0007669"/>
    <property type="project" value="UniProtKB-KW"/>
</dbReference>
<evidence type="ECO:0000313" key="13">
    <source>
        <dbReference type="EMBL" id="RAL43061.1"/>
    </source>
</evidence>
<dbReference type="SMART" id="SM00768">
    <property type="entry name" value="X8"/>
    <property type="match status" value="1"/>
</dbReference>
<evidence type="ECO:0000256" key="5">
    <source>
        <dbReference type="ARBA" id="ARBA00022622"/>
    </source>
</evidence>
<dbReference type="EC" id="3.2.1.39" evidence="4"/>
<evidence type="ECO:0000256" key="11">
    <source>
        <dbReference type="RuleBase" id="RU004335"/>
    </source>
</evidence>
<evidence type="ECO:0000256" key="7">
    <source>
        <dbReference type="ARBA" id="ARBA00022801"/>
    </source>
</evidence>
<organism evidence="13 14">
    <name type="scientific">Cuscuta australis</name>
    <dbReference type="NCBI Taxonomy" id="267555"/>
    <lineage>
        <taxon>Eukaryota</taxon>
        <taxon>Viridiplantae</taxon>
        <taxon>Streptophyta</taxon>
        <taxon>Embryophyta</taxon>
        <taxon>Tracheophyta</taxon>
        <taxon>Spermatophyta</taxon>
        <taxon>Magnoliopsida</taxon>
        <taxon>eudicotyledons</taxon>
        <taxon>Gunneridae</taxon>
        <taxon>Pentapetalae</taxon>
        <taxon>asterids</taxon>
        <taxon>lamiids</taxon>
        <taxon>Solanales</taxon>
        <taxon>Convolvulaceae</taxon>
        <taxon>Cuscuteae</taxon>
        <taxon>Cuscuta</taxon>
        <taxon>Cuscuta subgen. Grammica</taxon>
        <taxon>Cuscuta sect. Cleistogrammica</taxon>
    </lineage>
</organism>
<feature type="domain" description="X8" evidence="12">
    <location>
        <begin position="361"/>
        <end position="446"/>
    </location>
</feature>
<dbReference type="Pfam" id="PF00332">
    <property type="entry name" value="Glyco_hydro_17"/>
    <property type="match status" value="1"/>
</dbReference>
<keyword evidence="10" id="KW-0326">Glycosidase</keyword>
<evidence type="ECO:0000259" key="12">
    <source>
        <dbReference type="SMART" id="SM00768"/>
    </source>
</evidence>
<dbReference type="GO" id="GO:0098552">
    <property type="term" value="C:side of membrane"/>
    <property type="evidence" value="ECO:0007669"/>
    <property type="project" value="UniProtKB-KW"/>
</dbReference>
<dbReference type="InterPro" id="IPR017853">
    <property type="entry name" value="GH"/>
</dbReference>
<keyword evidence="8" id="KW-0611">Plant defense</keyword>
<dbReference type="PANTHER" id="PTHR32227">
    <property type="entry name" value="GLUCAN ENDO-1,3-BETA-GLUCOSIDASE BG1-RELATED-RELATED"/>
    <property type="match status" value="1"/>
</dbReference>
<proteinExistence type="inferred from homology"/>
<comment type="catalytic activity">
    <reaction evidence="1">
        <text>Hydrolysis of (1-&gt;3)-beta-D-glucosidic linkages in (1-&gt;3)-beta-D-glucans.</text>
        <dbReference type="EC" id="3.2.1.39"/>
    </reaction>
</comment>
<dbReference type="GO" id="GO:0005975">
    <property type="term" value="P:carbohydrate metabolic process"/>
    <property type="evidence" value="ECO:0007669"/>
    <property type="project" value="InterPro"/>
</dbReference>
<keyword evidence="14" id="KW-1185">Reference proteome</keyword>
<sequence length="500" mass="55261">MVKLELATFILIFGGLLSSLLEGAYVGMNIGMDIKRPRPSAAKVVALLKAHQINHVRLYYADVKLLRALSLTGIQVVVGVTNDEVKYFANYPSKAARWVKEVVVELSPATNITAIAVGNEFLTMLPKNESRFLVPAMNNLHKALVAAKLSRKVKISAPQTTEVMVGTFPPSTAKFSRESTLRRLLQFLKNTDSFYMVNAYPYRQYVDSGGVFPIEYALFQPGQKIVDSNTDFQYENMLDSLIDATYFAMSALDFRHIPVVVSETGWPWAGDNETEPQATVKNAETFNNNLIQRVLNGSGPPSRREIPMNVYIYEMYNEDDMPGPVSERSWGVFFSDGSPVYPLNFTTGSSEKVRVNSSFPGFCVAKAEAKDQDLQGGIDWACGPGETNCSAILSPRDPCYGDSVKNRASFAFNEYFQRMRFCGGNCDFSGTANLTDIDPSYGSCRFTQILNSTRPACPSTSPPSGPASEIGKASRIRTSFGRVATTLVALVFLELWTSRY</sequence>
<evidence type="ECO:0000256" key="10">
    <source>
        <dbReference type="ARBA" id="ARBA00023295"/>
    </source>
</evidence>
<keyword evidence="5" id="KW-0325">Glycoprotein</keyword>
<gene>
    <name evidence="13" type="ORF">DM860_009843</name>
</gene>
<dbReference type="Proteomes" id="UP000249390">
    <property type="component" value="Unassembled WGS sequence"/>
</dbReference>
<keyword evidence="5" id="KW-0472">Membrane</keyword>
<dbReference type="GO" id="GO:0005886">
    <property type="term" value="C:plasma membrane"/>
    <property type="evidence" value="ECO:0007669"/>
    <property type="project" value="UniProtKB-SubCell"/>
</dbReference>
<evidence type="ECO:0000256" key="1">
    <source>
        <dbReference type="ARBA" id="ARBA00000382"/>
    </source>
</evidence>
<dbReference type="Pfam" id="PF07983">
    <property type="entry name" value="X8"/>
    <property type="match status" value="1"/>
</dbReference>
<comment type="subcellular location">
    <subcellularLocation>
        <location evidence="2">Cell membrane</location>
        <topology evidence="2">Lipid-anchor</topology>
        <topology evidence="2">GPI-anchor</topology>
    </subcellularLocation>
</comment>
<keyword evidence="7" id="KW-0378">Hydrolase</keyword>
<evidence type="ECO:0000313" key="14">
    <source>
        <dbReference type="Proteomes" id="UP000249390"/>
    </source>
</evidence>
<comment type="caution">
    <text evidence="13">The sequence shown here is derived from an EMBL/GenBank/DDBJ whole genome shotgun (WGS) entry which is preliminary data.</text>
</comment>
<evidence type="ECO:0000256" key="8">
    <source>
        <dbReference type="ARBA" id="ARBA00022821"/>
    </source>
</evidence>
<dbReference type="Gene3D" id="3.20.20.80">
    <property type="entry name" value="Glycosidases"/>
    <property type="match status" value="1"/>
</dbReference>
<dbReference type="InterPro" id="IPR000490">
    <property type="entry name" value="Glyco_hydro_17"/>
</dbReference>
<dbReference type="GO" id="GO:0042973">
    <property type="term" value="F:glucan endo-1,3-beta-D-glucosidase activity"/>
    <property type="evidence" value="ECO:0007669"/>
    <property type="project" value="UniProtKB-EC"/>
</dbReference>
<keyword evidence="5" id="KW-0449">Lipoprotein</keyword>
<evidence type="ECO:0000256" key="3">
    <source>
        <dbReference type="ARBA" id="ARBA00008773"/>
    </source>
</evidence>
<keyword evidence="5" id="KW-0336">GPI-anchor</keyword>
<dbReference type="Gene3D" id="1.20.58.1040">
    <property type="match status" value="1"/>
</dbReference>
<dbReference type="AlphaFoldDB" id="A0A328DFP4"/>
<keyword evidence="9" id="KW-1015">Disulfide bond</keyword>
<dbReference type="SUPFAM" id="SSF51445">
    <property type="entry name" value="(Trans)glycosidases"/>
    <property type="match status" value="1"/>
</dbReference>
<evidence type="ECO:0000256" key="2">
    <source>
        <dbReference type="ARBA" id="ARBA00004609"/>
    </source>
</evidence>
<comment type="similarity">
    <text evidence="3 11">Belongs to the glycosyl hydrolase 17 family.</text>
</comment>
<dbReference type="FunFam" id="3.20.20.80:FF:000002">
    <property type="entry name" value="Glucan endo-1,3-beta-glucosidase 3"/>
    <property type="match status" value="1"/>
</dbReference>
<dbReference type="EMBL" id="NQVE01000161">
    <property type="protein sequence ID" value="RAL43061.1"/>
    <property type="molecule type" value="Genomic_DNA"/>
</dbReference>
<keyword evidence="6" id="KW-0732">Signal</keyword>
<evidence type="ECO:0000256" key="4">
    <source>
        <dbReference type="ARBA" id="ARBA00012780"/>
    </source>
</evidence>
<dbReference type="InterPro" id="IPR044965">
    <property type="entry name" value="Glyco_hydro_17_plant"/>
</dbReference>
<reference evidence="13 14" key="1">
    <citation type="submission" date="2018-06" db="EMBL/GenBank/DDBJ databases">
        <title>The Genome of Cuscuta australis (Dodder) Provides Insight into the Evolution of Plant Parasitism.</title>
        <authorList>
            <person name="Liu H."/>
        </authorList>
    </citation>
    <scope>NUCLEOTIDE SEQUENCE [LARGE SCALE GENOMIC DNA]</scope>
    <source>
        <strain evidence="14">cv. Yunnan</strain>
        <tissue evidence="13">Vines</tissue>
    </source>
</reference>
<protein>
    <recommendedName>
        <fullName evidence="4">glucan endo-1,3-beta-D-glucosidase</fullName>
        <ecNumber evidence="4">3.2.1.39</ecNumber>
    </recommendedName>
</protein>
<accession>A0A328DFP4</accession>
<dbReference type="InterPro" id="IPR012946">
    <property type="entry name" value="X8"/>
</dbReference>
<name>A0A328DFP4_9ASTE</name>